<gene>
    <name evidence="1" type="ORF">VP01_6872g1</name>
</gene>
<reference evidence="1 2" key="1">
    <citation type="submission" date="2015-08" db="EMBL/GenBank/DDBJ databases">
        <title>Next Generation Sequencing and Analysis of the Genome of Puccinia sorghi L Schw, the Causal Agent of Maize Common Rust.</title>
        <authorList>
            <person name="Rochi L."/>
            <person name="Burguener G."/>
            <person name="Darino M."/>
            <person name="Turjanski A."/>
            <person name="Kreff E."/>
            <person name="Dieguez M.J."/>
            <person name="Sacco F."/>
        </authorList>
    </citation>
    <scope>NUCLEOTIDE SEQUENCE [LARGE SCALE GENOMIC DNA]</scope>
    <source>
        <strain evidence="1 2">RO10H11247</strain>
    </source>
</reference>
<dbReference type="Proteomes" id="UP000037035">
    <property type="component" value="Unassembled WGS sequence"/>
</dbReference>
<comment type="caution">
    <text evidence="1">The sequence shown here is derived from an EMBL/GenBank/DDBJ whole genome shotgun (WGS) entry which is preliminary data.</text>
</comment>
<feature type="non-terminal residue" evidence="1">
    <location>
        <position position="1"/>
    </location>
</feature>
<sequence>GPAQHPLDSNLKVDGDVPPLIFKVLLNEDPTQLFLKLLQTLKQPSRSGQKFCTPGMKPPDKFDGENSLKLQGFLQSCKLLFLNENTVFSDDFKKVLYAASYLGRWASQWFKPYLELLEN</sequence>
<keyword evidence="2" id="KW-1185">Reference proteome</keyword>
<dbReference type="VEuPathDB" id="FungiDB:VP01_6872g1"/>
<evidence type="ECO:0008006" key="3">
    <source>
        <dbReference type="Google" id="ProtNLM"/>
    </source>
</evidence>
<dbReference type="EMBL" id="LAVV01012241">
    <property type="protein sequence ID" value="KNZ46881.1"/>
    <property type="molecule type" value="Genomic_DNA"/>
</dbReference>
<protein>
    <recommendedName>
        <fullName evidence="3">DUF4939 domain-containing protein</fullName>
    </recommendedName>
</protein>
<evidence type="ECO:0000313" key="1">
    <source>
        <dbReference type="EMBL" id="KNZ46881.1"/>
    </source>
</evidence>
<dbReference type="OrthoDB" id="5552562at2759"/>
<proteinExistence type="predicted"/>
<accession>A0A0L6UEE9</accession>
<evidence type="ECO:0000313" key="2">
    <source>
        <dbReference type="Proteomes" id="UP000037035"/>
    </source>
</evidence>
<organism evidence="1 2">
    <name type="scientific">Puccinia sorghi</name>
    <dbReference type="NCBI Taxonomy" id="27349"/>
    <lineage>
        <taxon>Eukaryota</taxon>
        <taxon>Fungi</taxon>
        <taxon>Dikarya</taxon>
        <taxon>Basidiomycota</taxon>
        <taxon>Pucciniomycotina</taxon>
        <taxon>Pucciniomycetes</taxon>
        <taxon>Pucciniales</taxon>
        <taxon>Pucciniaceae</taxon>
        <taxon>Puccinia</taxon>
    </lineage>
</organism>
<name>A0A0L6UEE9_9BASI</name>
<dbReference type="AlphaFoldDB" id="A0A0L6UEE9"/>